<protein>
    <submittedName>
        <fullName evidence="3">Uncharacterized protein</fullName>
    </submittedName>
</protein>
<evidence type="ECO:0000313" key="4">
    <source>
        <dbReference type="Proteomes" id="UP001140011"/>
    </source>
</evidence>
<keyword evidence="2" id="KW-0732">Signal</keyword>
<evidence type="ECO:0000256" key="1">
    <source>
        <dbReference type="SAM" id="MobiDB-lite"/>
    </source>
</evidence>
<gene>
    <name evidence="3" type="ORF">GGI19_003900</name>
</gene>
<evidence type="ECO:0000313" key="3">
    <source>
        <dbReference type="EMBL" id="KAJ2752337.1"/>
    </source>
</evidence>
<feature type="signal peptide" evidence="2">
    <location>
        <begin position="1"/>
        <end position="18"/>
    </location>
</feature>
<accession>A0A9W8L9W6</accession>
<dbReference type="EMBL" id="JANBUH010000295">
    <property type="protein sequence ID" value="KAJ2752337.1"/>
    <property type="molecule type" value="Genomic_DNA"/>
</dbReference>
<dbReference type="OrthoDB" id="15189at2759"/>
<feature type="non-terminal residue" evidence="3">
    <location>
        <position position="92"/>
    </location>
</feature>
<proteinExistence type="predicted"/>
<dbReference type="AlphaFoldDB" id="A0A9W8L9W6"/>
<sequence length="92" mass="10044">MKLVTVALLALMRSVVCATINIPVDDASVDALQNSMVEGGHVGKASNMHLPITPDGVQGSFKVPLYLKNGLDPESRRKDRLERSRKMKNLAE</sequence>
<dbReference type="Proteomes" id="UP001140011">
    <property type="component" value="Unassembled WGS sequence"/>
</dbReference>
<evidence type="ECO:0000256" key="2">
    <source>
        <dbReference type="SAM" id="SignalP"/>
    </source>
</evidence>
<name>A0A9W8L9W6_9FUNG</name>
<organism evidence="3 4">
    <name type="scientific">Coemansia pectinata</name>
    <dbReference type="NCBI Taxonomy" id="1052879"/>
    <lineage>
        <taxon>Eukaryota</taxon>
        <taxon>Fungi</taxon>
        <taxon>Fungi incertae sedis</taxon>
        <taxon>Zoopagomycota</taxon>
        <taxon>Kickxellomycotina</taxon>
        <taxon>Kickxellomycetes</taxon>
        <taxon>Kickxellales</taxon>
        <taxon>Kickxellaceae</taxon>
        <taxon>Coemansia</taxon>
    </lineage>
</organism>
<feature type="region of interest" description="Disordered" evidence="1">
    <location>
        <begin position="72"/>
        <end position="92"/>
    </location>
</feature>
<feature type="chain" id="PRO_5040820256" evidence="2">
    <location>
        <begin position="19"/>
        <end position="92"/>
    </location>
</feature>
<comment type="caution">
    <text evidence="3">The sequence shown here is derived from an EMBL/GenBank/DDBJ whole genome shotgun (WGS) entry which is preliminary data.</text>
</comment>
<reference evidence="3" key="1">
    <citation type="submission" date="2022-07" db="EMBL/GenBank/DDBJ databases">
        <title>Phylogenomic reconstructions and comparative analyses of Kickxellomycotina fungi.</title>
        <authorList>
            <person name="Reynolds N.K."/>
            <person name="Stajich J.E."/>
            <person name="Barry K."/>
            <person name="Grigoriev I.V."/>
            <person name="Crous P."/>
            <person name="Smith M.E."/>
        </authorList>
    </citation>
    <scope>NUCLEOTIDE SEQUENCE</scope>
    <source>
        <strain evidence="3">BCRC 34297</strain>
    </source>
</reference>
<keyword evidence="4" id="KW-1185">Reference proteome</keyword>